<dbReference type="InterPro" id="IPR051533">
    <property type="entry name" value="WaaL-like"/>
</dbReference>
<dbReference type="PATRIC" id="fig|279058.17.peg.4186"/>
<feature type="transmembrane region" description="Helical" evidence="5">
    <location>
        <begin position="36"/>
        <end position="55"/>
    </location>
</feature>
<evidence type="ECO:0000259" key="6">
    <source>
        <dbReference type="Pfam" id="PF04932"/>
    </source>
</evidence>
<evidence type="ECO:0000256" key="2">
    <source>
        <dbReference type="ARBA" id="ARBA00022692"/>
    </source>
</evidence>
<feature type="transmembrane region" description="Helical" evidence="5">
    <location>
        <begin position="265"/>
        <end position="289"/>
    </location>
</feature>
<evidence type="ECO:0000256" key="3">
    <source>
        <dbReference type="ARBA" id="ARBA00022989"/>
    </source>
</evidence>
<feature type="transmembrane region" description="Helical" evidence="5">
    <location>
        <begin position="310"/>
        <end position="331"/>
    </location>
</feature>
<keyword evidence="7" id="KW-0436">Ligase</keyword>
<reference evidence="7 8" key="1">
    <citation type="submission" date="2015-11" db="EMBL/GenBank/DDBJ databases">
        <title>Exploring the genomic traits of fungus-feeding bacterial genus Collimonas.</title>
        <authorList>
            <person name="Song C."/>
            <person name="Schmidt R."/>
            <person name="de Jager V."/>
            <person name="Krzyzanowska D."/>
            <person name="Jongedijk E."/>
            <person name="Cankar K."/>
            <person name="Beekwilder J."/>
            <person name="van Veen A."/>
            <person name="de Boer W."/>
            <person name="van Veen J.A."/>
            <person name="Garbeva P."/>
        </authorList>
    </citation>
    <scope>NUCLEOTIDE SEQUENCE [LARGE SCALE GENOMIC DNA]</scope>
    <source>
        <strain evidence="7 8">Ter282</strain>
    </source>
</reference>
<feature type="domain" description="O-antigen ligase-related" evidence="6">
    <location>
        <begin position="143"/>
        <end position="281"/>
    </location>
</feature>
<dbReference type="GO" id="GO:0016020">
    <property type="term" value="C:membrane"/>
    <property type="evidence" value="ECO:0007669"/>
    <property type="project" value="UniProtKB-SubCell"/>
</dbReference>
<gene>
    <name evidence="7" type="ORF">CAter282_3871</name>
</gene>
<dbReference type="PANTHER" id="PTHR37422:SF23">
    <property type="entry name" value="TEICHURONIC ACID BIOSYNTHESIS PROTEIN TUAE"/>
    <property type="match status" value="1"/>
</dbReference>
<protein>
    <submittedName>
        <fullName evidence="7">O-Antigen ligase family protein</fullName>
    </submittedName>
</protein>
<keyword evidence="8" id="KW-1185">Reference proteome</keyword>
<comment type="subcellular location">
    <subcellularLocation>
        <location evidence="1">Membrane</location>
        <topology evidence="1">Multi-pass membrane protein</topology>
    </subcellularLocation>
</comment>
<dbReference type="PANTHER" id="PTHR37422">
    <property type="entry name" value="TEICHURONIC ACID BIOSYNTHESIS PROTEIN TUAE"/>
    <property type="match status" value="1"/>
</dbReference>
<dbReference type="Proteomes" id="UP000071778">
    <property type="component" value="Chromosome"/>
</dbReference>
<feature type="transmembrane region" description="Helical" evidence="5">
    <location>
        <begin position="369"/>
        <end position="388"/>
    </location>
</feature>
<evidence type="ECO:0000313" key="8">
    <source>
        <dbReference type="Proteomes" id="UP000071778"/>
    </source>
</evidence>
<keyword evidence="4 5" id="KW-0472">Membrane</keyword>
<evidence type="ECO:0000256" key="4">
    <source>
        <dbReference type="ARBA" id="ARBA00023136"/>
    </source>
</evidence>
<organism evidence="7 8">
    <name type="scientific">Collimonas arenae</name>
    <dbReference type="NCBI Taxonomy" id="279058"/>
    <lineage>
        <taxon>Bacteria</taxon>
        <taxon>Pseudomonadati</taxon>
        <taxon>Pseudomonadota</taxon>
        <taxon>Betaproteobacteria</taxon>
        <taxon>Burkholderiales</taxon>
        <taxon>Oxalobacteraceae</taxon>
        <taxon>Collimonas</taxon>
    </lineage>
</organism>
<feature type="transmembrane region" description="Helical" evidence="5">
    <location>
        <begin position="154"/>
        <end position="169"/>
    </location>
</feature>
<evidence type="ECO:0000313" key="7">
    <source>
        <dbReference type="EMBL" id="AMP11544.1"/>
    </source>
</evidence>
<keyword evidence="2 5" id="KW-0812">Transmembrane</keyword>
<feature type="transmembrane region" description="Helical" evidence="5">
    <location>
        <begin position="337"/>
        <end position="357"/>
    </location>
</feature>
<feature type="transmembrane region" description="Helical" evidence="5">
    <location>
        <begin position="67"/>
        <end position="87"/>
    </location>
</feature>
<evidence type="ECO:0000256" key="5">
    <source>
        <dbReference type="SAM" id="Phobius"/>
    </source>
</evidence>
<dbReference type="AlphaFoldDB" id="A0A127PUZ8"/>
<dbReference type="EMBL" id="CP013235">
    <property type="protein sequence ID" value="AMP11544.1"/>
    <property type="molecule type" value="Genomic_DNA"/>
</dbReference>
<evidence type="ECO:0000256" key="1">
    <source>
        <dbReference type="ARBA" id="ARBA00004141"/>
    </source>
</evidence>
<dbReference type="GO" id="GO:0016874">
    <property type="term" value="F:ligase activity"/>
    <property type="evidence" value="ECO:0007669"/>
    <property type="project" value="UniProtKB-KW"/>
</dbReference>
<sequence length="422" mass="47485">MRLCNSNLISQILLFFLLGAVSSIFAHSPRYALFEWANFLLLLAMLYLVALELATKNTPLLNQILRLCALGCAAYILLEIIVYMALIIKGTQPPNESFIFGFDNYRFFNHVQTITLPLLALLICRSSGSKQNIFAWAVTSIWWTLLFVTAGRGTFIGLLAGMFVTWFCLRKDALQWCRTMLWSALIGLGIYILFYVLVPLSLGLQPFGFLFSVVDRTMENPSSSRWALWARAWELMLAHPWLGVGPLHFAHYGRDLQLGAHPHNWILQIGCEWGIPALLCLMAAIGLGLKRLLAVRQYLDTKDVKNHTTLAAWLTIGVAILVDGLVSGLIVMPTSQLWIALYIGCAWGWTASMTPAAQVTTVRLSMTMRVGGIVILLASIYFLFNGLWPEILNLPAYEEQNLQKELYPHPLLRPRIWAGGYF</sequence>
<name>A0A127PUZ8_9BURK</name>
<keyword evidence="3 5" id="KW-1133">Transmembrane helix</keyword>
<proteinExistence type="predicted"/>
<dbReference type="Pfam" id="PF04932">
    <property type="entry name" value="Wzy_C"/>
    <property type="match status" value="1"/>
</dbReference>
<feature type="transmembrane region" description="Helical" evidence="5">
    <location>
        <begin position="181"/>
        <end position="202"/>
    </location>
</feature>
<dbReference type="InterPro" id="IPR007016">
    <property type="entry name" value="O-antigen_ligase-rel_domated"/>
</dbReference>
<accession>A0A127PUZ8</accession>